<sequence>MGRSFAWVFPLCLVAVLGAGCSSHKGPPPAKPKPVVLMADDQHAKIIFRMLSTESLVSFSAGPVGNLSSVGGVYNDSLEQQAPALFRGLYKGLARGLYRARPFRETLVPADQLTVVEGVANWRNDRGTSYSLEKCGPLSLSFLPKANKTYLVEFDLQGFSECSQKVYDVTVEGQKELVLPVTE</sequence>
<protein>
    <recommendedName>
        <fullName evidence="3">Lipoprotein</fullName>
    </recommendedName>
</protein>
<organism evidence="1 2">
    <name type="scientific">Pseudomonas asturiensis</name>
    <dbReference type="NCBI Taxonomy" id="1190415"/>
    <lineage>
        <taxon>Bacteria</taxon>
        <taxon>Pseudomonadati</taxon>
        <taxon>Pseudomonadota</taxon>
        <taxon>Gammaproteobacteria</taxon>
        <taxon>Pseudomonadales</taxon>
        <taxon>Pseudomonadaceae</taxon>
        <taxon>Pseudomonas</taxon>
    </lineage>
</organism>
<evidence type="ECO:0000313" key="1">
    <source>
        <dbReference type="EMBL" id="SHN29895.1"/>
    </source>
</evidence>
<gene>
    <name evidence="1" type="ORF">SAMN05216593_12542</name>
</gene>
<dbReference type="AlphaFoldDB" id="A0A1M7QGR2"/>
<dbReference type="PROSITE" id="PS51257">
    <property type="entry name" value="PROKAR_LIPOPROTEIN"/>
    <property type="match status" value="1"/>
</dbReference>
<proteinExistence type="predicted"/>
<dbReference type="RefSeq" id="WP_175561864.1">
    <property type="nucleotide sequence ID" value="NZ_FRDA01000025.1"/>
</dbReference>
<name>A0A1M7QGR2_9PSED</name>
<evidence type="ECO:0000313" key="2">
    <source>
        <dbReference type="Proteomes" id="UP000183983"/>
    </source>
</evidence>
<accession>A0A1M7QGR2</accession>
<reference evidence="1 2" key="1">
    <citation type="submission" date="2016-11" db="EMBL/GenBank/DDBJ databases">
        <authorList>
            <person name="Jaros S."/>
            <person name="Januszkiewicz K."/>
            <person name="Wedrychowicz H."/>
        </authorList>
    </citation>
    <scope>NUCLEOTIDE SEQUENCE [LARGE SCALE GENOMIC DNA]</scope>
    <source>
        <strain evidence="1 2">LMG 26898</strain>
    </source>
</reference>
<dbReference type="Proteomes" id="UP000183983">
    <property type="component" value="Unassembled WGS sequence"/>
</dbReference>
<evidence type="ECO:0008006" key="3">
    <source>
        <dbReference type="Google" id="ProtNLM"/>
    </source>
</evidence>
<dbReference type="EMBL" id="FRDA01000025">
    <property type="protein sequence ID" value="SHN29895.1"/>
    <property type="molecule type" value="Genomic_DNA"/>
</dbReference>